<gene>
    <name evidence="8" type="ORF">IB75_08940</name>
</gene>
<dbReference type="Pfam" id="PF03601">
    <property type="entry name" value="Cons_hypoth698"/>
    <property type="match status" value="1"/>
</dbReference>
<evidence type="ECO:0000313" key="8">
    <source>
        <dbReference type="EMBL" id="KFI19370.1"/>
    </source>
</evidence>
<feature type="transmembrane region" description="Helical" evidence="7">
    <location>
        <begin position="72"/>
        <end position="93"/>
    </location>
</feature>
<keyword evidence="3" id="KW-1003">Cell membrane</keyword>
<comment type="subcellular location">
    <subcellularLocation>
        <location evidence="1">Cell membrane</location>
        <topology evidence="1">Multi-pass membrane protein</topology>
    </subcellularLocation>
</comment>
<name>A0A0E2Z753_9GAMM</name>
<keyword evidence="6 7" id="KW-0472">Membrane</keyword>
<feature type="transmembrane region" description="Helical" evidence="7">
    <location>
        <begin position="205"/>
        <end position="225"/>
    </location>
</feature>
<comment type="similarity">
    <text evidence="2">Belongs to the UPF0324 family.</text>
</comment>
<feature type="transmembrane region" description="Helical" evidence="7">
    <location>
        <begin position="265"/>
        <end position="288"/>
    </location>
</feature>
<dbReference type="GO" id="GO:0005886">
    <property type="term" value="C:plasma membrane"/>
    <property type="evidence" value="ECO:0007669"/>
    <property type="project" value="UniProtKB-SubCell"/>
</dbReference>
<feature type="transmembrane region" description="Helical" evidence="7">
    <location>
        <begin position="455"/>
        <end position="478"/>
    </location>
</feature>
<organism evidence="8 9">
    <name type="scientific">Nitrosococcus oceani C-27</name>
    <dbReference type="NCBI Taxonomy" id="314279"/>
    <lineage>
        <taxon>Bacteria</taxon>
        <taxon>Pseudomonadati</taxon>
        <taxon>Pseudomonadota</taxon>
        <taxon>Gammaproteobacteria</taxon>
        <taxon>Chromatiales</taxon>
        <taxon>Chromatiaceae</taxon>
        <taxon>Nitrosococcus</taxon>
    </lineage>
</organism>
<dbReference type="AlphaFoldDB" id="A0A0E2Z753"/>
<evidence type="ECO:0000313" key="9">
    <source>
        <dbReference type="Proteomes" id="UP000028839"/>
    </source>
</evidence>
<evidence type="ECO:0000256" key="6">
    <source>
        <dbReference type="ARBA" id="ARBA00023136"/>
    </source>
</evidence>
<dbReference type="EMBL" id="JPGN01000054">
    <property type="protein sequence ID" value="KFI19370.1"/>
    <property type="molecule type" value="Genomic_DNA"/>
</dbReference>
<evidence type="ECO:0000256" key="3">
    <source>
        <dbReference type="ARBA" id="ARBA00022475"/>
    </source>
</evidence>
<evidence type="ECO:0000256" key="1">
    <source>
        <dbReference type="ARBA" id="ARBA00004651"/>
    </source>
</evidence>
<dbReference type="PANTHER" id="PTHR30106">
    <property type="entry name" value="INNER MEMBRANE PROTEIN YEIH-RELATED"/>
    <property type="match status" value="1"/>
</dbReference>
<feature type="transmembrane region" description="Helical" evidence="7">
    <location>
        <begin position="181"/>
        <end position="199"/>
    </location>
</feature>
<keyword evidence="4 7" id="KW-0812">Transmembrane</keyword>
<dbReference type="PANTHER" id="PTHR30106:SF1">
    <property type="entry name" value="UPF0324 MEMBRANE PROTEIN FN0533"/>
    <property type="match status" value="1"/>
</dbReference>
<feature type="transmembrane region" description="Helical" evidence="7">
    <location>
        <begin position="20"/>
        <end position="38"/>
    </location>
</feature>
<feature type="transmembrane region" description="Helical" evidence="7">
    <location>
        <begin position="350"/>
        <end position="369"/>
    </location>
</feature>
<feature type="transmembrane region" description="Helical" evidence="7">
    <location>
        <begin position="237"/>
        <end position="259"/>
    </location>
</feature>
<proteinExistence type="inferred from homology"/>
<feature type="transmembrane region" description="Helical" evidence="7">
    <location>
        <begin position="100"/>
        <end position="117"/>
    </location>
</feature>
<dbReference type="OrthoDB" id="9766798at2"/>
<accession>A0A0E2Z753</accession>
<dbReference type="InterPro" id="IPR018383">
    <property type="entry name" value="UPF0324_pro"/>
</dbReference>
<protein>
    <submittedName>
        <fullName evidence="8">Membrane protein</fullName>
    </submittedName>
</protein>
<sequence length="487" mass="53547">MSGVNRRWYSGMATTEDWWAVWLGLIMFFAGLASIWGWNLVGWMTKTGTWVWGDFAWSKALKVSSYQGWHPLLSLLVTYLVFTALTCLGAAAMKLDLKRFFLGWTFLFMLTWVVWIIGHEAHFKASVNQFDQYGLSWGLSLGGGFSYMLALAVGLIIGNFFKGFAEFLKEAAKPEWFIKTAIVYLGIKIGLMSIEAAGFTFELAITGIAATFVAYLLVWPIVYALSRRVFRLSREAAAVLSSGISICGVSAAIATAGAIRARPVVPVMVSMLIVIFAMIELVVLPGFYTAVAPNQPIVNGAAMGMTVKTDGADAAAGAILDELMRANAEVNLGVVWQEGWILTSSIITKIWIDMFIGVWAFLLALVWVYKVERQPGQSKVGVMEIWHRFPKFVLGYLVAWFVYMAIATLGPDLNEAATSGAEAVEGPMRKMMFMLTFVSIGVITDFSKLRGMGKLALLYAIALFAIIAPLAYGVAWIFHHGMMPPTA</sequence>
<evidence type="ECO:0000256" key="2">
    <source>
        <dbReference type="ARBA" id="ARBA00007977"/>
    </source>
</evidence>
<evidence type="ECO:0000256" key="7">
    <source>
        <dbReference type="SAM" id="Phobius"/>
    </source>
</evidence>
<reference evidence="8 9" key="1">
    <citation type="submission" date="2014-07" db="EMBL/GenBank/DDBJ databases">
        <title>Comparative analysis of Nitrosococcus oceani genome inventories of strains from Pacific and Atlantic gyres.</title>
        <authorList>
            <person name="Lim C.K."/>
            <person name="Wang L."/>
            <person name="Sayavedra-Soto L.A."/>
            <person name="Klotz M.G."/>
        </authorList>
    </citation>
    <scope>NUCLEOTIDE SEQUENCE [LARGE SCALE GENOMIC DNA]</scope>
    <source>
        <strain evidence="8 9">C-27</strain>
    </source>
</reference>
<comment type="caution">
    <text evidence="8">The sequence shown here is derived from an EMBL/GenBank/DDBJ whole genome shotgun (WGS) entry which is preliminary data.</text>
</comment>
<evidence type="ECO:0000256" key="4">
    <source>
        <dbReference type="ARBA" id="ARBA00022692"/>
    </source>
</evidence>
<feature type="transmembrane region" description="Helical" evidence="7">
    <location>
        <begin position="431"/>
        <end position="449"/>
    </location>
</feature>
<evidence type="ECO:0000256" key="5">
    <source>
        <dbReference type="ARBA" id="ARBA00022989"/>
    </source>
</evidence>
<feature type="transmembrane region" description="Helical" evidence="7">
    <location>
        <begin position="389"/>
        <end position="410"/>
    </location>
</feature>
<keyword evidence="5 7" id="KW-1133">Transmembrane helix</keyword>
<feature type="transmembrane region" description="Helical" evidence="7">
    <location>
        <begin position="137"/>
        <end position="161"/>
    </location>
</feature>
<dbReference type="Proteomes" id="UP000028839">
    <property type="component" value="Unassembled WGS sequence"/>
</dbReference>
<dbReference type="HOGENOM" id="CLU_033541_6_0_6"/>